<comment type="PTM">
    <text evidence="5">Phosphorylated by CheA. Phosphorylation of the N-terminal regulatory domain activates the methylesterase activity.</text>
</comment>
<keyword evidence="2 5" id="KW-0145">Chemotaxis</keyword>
<dbReference type="SUPFAM" id="SSF52738">
    <property type="entry name" value="Methylesterase CheB, C-terminal domain"/>
    <property type="match status" value="1"/>
</dbReference>
<dbReference type="NCBIfam" id="NF009206">
    <property type="entry name" value="PRK12555.1"/>
    <property type="match status" value="1"/>
</dbReference>
<evidence type="ECO:0000259" key="8">
    <source>
        <dbReference type="PROSITE" id="PS50110"/>
    </source>
</evidence>
<evidence type="ECO:0000256" key="1">
    <source>
        <dbReference type="ARBA" id="ARBA00022490"/>
    </source>
</evidence>
<dbReference type="GO" id="GO:0006935">
    <property type="term" value="P:chemotaxis"/>
    <property type="evidence" value="ECO:0007669"/>
    <property type="project" value="UniProtKB-UniRule"/>
</dbReference>
<dbReference type="GO" id="GO:0008984">
    <property type="term" value="F:protein-glutamate methylesterase activity"/>
    <property type="evidence" value="ECO:0007669"/>
    <property type="project" value="UniProtKB-UniRule"/>
</dbReference>
<dbReference type="GO" id="GO:0050568">
    <property type="term" value="F:protein-glutamine glutaminase activity"/>
    <property type="evidence" value="ECO:0007669"/>
    <property type="project" value="UniProtKB-UniRule"/>
</dbReference>
<dbReference type="EC" id="3.5.1.44" evidence="5"/>
<dbReference type="Pfam" id="PF01339">
    <property type="entry name" value="CheB_methylest"/>
    <property type="match status" value="1"/>
</dbReference>
<dbReference type="PROSITE" id="PS50110">
    <property type="entry name" value="RESPONSE_REGULATORY"/>
    <property type="match status" value="1"/>
</dbReference>
<dbReference type="SUPFAM" id="SSF52172">
    <property type="entry name" value="CheY-like"/>
    <property type="match status" value="1"/>
</dbReference>
<dbReference type="SMART" id="SM00448">
    <property type="entry name" value="REC"/>
    <property type="match status" value="1"/>
</dbReference>
<dbReference type="HAMAP" id="MF_00099">
    <property type="entry name" value="CheB_chemtxs"/>
    <property type="match status" value="1"/>
</dbReference>
<evidence type="ECO:0000256" key="4">
    <source>
        <dbReference type="ARBA" id="ARBA00048267"/>
    </source>
</evidence>
<dbReference type="Gene3D" id="3.40.50.180">
    <property type="entry name" value="Methylesterase CheB, C-terminal domain"/>
    <property type="match status" value="1"/>
</dbReference>
<evidence type="ECO:0000313" key="11">
    <source>
        <dbReference type="Proteomes" id="UP000539642"/>
    </source>
</evidence>
<dbReference type="GO" id="GO:0005737">
    <property type="term" value="C:cytoplasm"/>
    <property type="evidence" value="ECO:0007669"/>
    <property type="project" value="UniProtKB-SubCell"/>
</dbReference>
<feature type="active site" evidence="5 6">
    <location>
        <position position="171"/>
    </location>
</feature>
<feature type="domain" description="Response regulatory" evidence="8">
    <location>
        <begin position="3"/>
        <end position="121"/>
    </location>
</feature>
<comment type="similarity">
    <text evidence="5">Belongs to the CheB family.</text>
</comment>
<comment type="function">
    <text evidence="5">Involved in chemotaxis. Part of a chemotaxis signal transduction system that modulates chemotaxis in response to various stimuli. Catalyzes the demethylation of specific methylglutamate residues introduced into the chemoreceptors (methyl-accepting chemotaxis proteins or MCP) by CheR. Also mediates the irreversible deamidation of specific glutamine residues to glutamic acid.</text>
</comment>
<dbReference type="PROSITE" id="PS50122">
    <property type="entry name" value="CHEB"/>
    <property type="match status" value="1"/>
</dbReference>
<accession>A0A840UZ25</accession>
<name>A0A840UZ25_9BACT</name>
<sequence>MIRVLVVDDSPVARELLMHILDSDADIEVIGSAANGREAVDFVARDKPDLITMDIHMPVMDGFEASRTIMETTPVPIVIVTASYDMRELETSFQAIETGALTVLQKPLGIGHPDHERNARNLIATVKLMSEIKVVRRWFRTGQKRPQPQTTAEENPVCRPWPVKVVAVGASTGGPPVIEKLLAALPKEFPAPILIVQHMAEGFIHGFAEWLGQTSSLPVHVPFHGSMTRSGHVYIAPDGNQMKMGASGRICCICDQPENGLRPSVSYLFRSVAETFGRNAVGVLLTGMGKDGSAELKLMKDRGAVTIAQNEESSAVYGMPGEAVKLHAAHYVLPAERIAGVLTSVVMPGITSEDSDGETV</sequence>
<dbReference type="CDD" id="cd16432">
    <property type="entry name" value="CheB_Rec"/>
    <property type="match status" value="1"/>
</dbReference>
<comment type="domain">
    <text evidence="5">Contains a C-terminal catalytic domain, and an N-terminal region which modulates catalytic activity.</text>
</comment>
<dbReference type="InterPro" id="IPR011006">
    <property type="entry name" value="CheY-like_superfamily"/>
</dbReference>
<dbReference type="RefSeq" id="WP_183350146.1">
    <property type="nucleotide sequence ID" value="NZ_JACHEO010000007.1"/>
</dbReference>
<dbReference type="EC" id="3.1.1.61" evidence="5"/>
<keyword evidence="11" id="KW-1185">Reference proteome</keyword>
<evidence type="ECO:0000256" key="7">
    <source>
        <dbReference type="PROSITE-ProRule" id="PRU00169"/>
    </source>
</evidence>
<dbReference type="PIRSF" id="PIRSF000876">
    <property type="entry name" value="RR_chemtxs_CheB"/>
    <property type="match status" value="1"/>
</dbReference>
<dbReference type="CDD" id="cd17541">
    <property type="entry name" value="REC_CheB-like"/>
    <property type="match status" value="1"/>
</dbReference>
<reference evidence="10 11" key="1">
    <citation type="submission" date="2020-08" db="EMBL/GenBank/DDBJ databases">
        <title>Genomic Encyclopedia of Type Strains, Phase IV (KMG-IV): sequencing the most valuable type-strain genomes for metagenomic binning, comparative biology and taxonomic classification.</title>
        <authorList>
            <person name="Goeker M."/>
        </authorList>
    </citation>
    <scope>NUCLEOTIDE SEQUENCE [LARGE SCALE GENOMIC DNA]</scope>
    <source>
        <strain evidence="10 11">DSM 28570</strain>
    </source>
</reference>
<keyword evidence="1 5" id="KW-0963">Cytoplasm</keyword>
<protein>
    <recommendedName>
        <fullName evidence="5">Protein-glutamate methylesterase/protein-glutamine glutaminase</fullName>
        <ecNumber evidence="5">3.1.1.61</ecNumber>
        <ecNumber evidence="5">3.5.1.44</ecNumber>
    </recommendedName>
</protein>
<dbReference type="AlphaFoldDB" id="A0A840UZ25"/>
<evidence type="ECO:0000313" key="10">
    <source>
        <dbReference type="EMBL" id="MBB5347908.1"/>
    </source>
</evidence>
<dbReference type="InterPro" id="IPR000673">
    <property type="entry name" value="Sig_transdc_resp-reg_Me-estase"/>
</dbReference>
<dbReference type="InterPro" id="IPR008248">
    <property type="entry name" value="CheB-like"/>
</dbReference>
<comment type="catalytic activity">
    <reaction evidence="5">
        <text>L-glutaminyl-[protein] + H2O = L-glutamyl-[protein] + NH4(+)</text>
        <dbReference type="Rhea" id="RHEA:16441"/>
        <dbReference type="Rhea" id="RHEA-COMP:10207"/>
        <dbReference type="Rhea" id="RHEA-COMP:10208"/>
        <dbReference type="ChEBI" id="CHEBI:15377"/>
        <dbReference type="ChEBI" id="CHEBI:28938"/>
        <dbReference type="ChEBI" id="CHEBI:29973"/>
        <dbReference type="ChEBI" id="CHEBI:30011"/>
        <dbReference type="EC" id="3.5.1.44"/>
    </reaction>
</comment>
<feature type="active site" evidence="5 6">
    <location>
        <position position="198"/>
    </location>
</feature>
<dbReference type="Proteomes" id="UP000539642">
    <property type="component" value="Unassembled WGS sequence"/>
</dbReference>
<comment type="subcellular location">
    <subcellularLocation>
        <location evidence="5">Cytoplasm</location>
    </subcellularLocation>
</comment>
<dbReference type="InterPro" id="IPR035909">
    <property type="entry name" value="CheB_C"/>
</dbReference>
<comment type="caution">
    <text evidence="10">The sequence shown here is derived from an EMBL/GenBank/DDBJ whole genome shotgun (WGS) entry which is preliminary data.</text>
</comment>
<gene>
    <name evidence="5" type="primary">cheB</name>
    <name evidence="10" type="ORF">HNQ81_001637</name>
</gene>
<dbReference type="Gene3D" id="3.40.50.2300">
    <property type="match status" value="1"/>
</dbReference>
<evidence type="ECO:0000256" key="2">
    <source>
        <dbReference type="ARBA" id="ARBA00022500"/>
    </source>
</evidence>
<comment type="catalytic activity">
    <reaction evidence="4 5">
        <text>[protein]-L-glutamate 5-O-methyl ester + H2O = L-glutamyl-[protein] + methanol + H(+)</text>
        <dbReference type="Rhea" id="RHEA:23236"/>
        <dbReference type="Rhea" id="RHEA-COMP:10208"/>
        <dbReference type="Rhea" id="RHEA-COMP:10311"/>
        <dbReference type="ChEBI" id="CHEBI:15377"/>
        <dbReference type="ChEBI" id="CHEBI:15378"/>
        <dbReference type="ChEBI" id="CHEBI:17790"/>
        <dbReference type="ChEBI" id="CHEBI:29973"/>
        <dbReference type="ChEBI" id="CHEBI:82795"/>
        <dbReference type="EC" id="3.1.1.61"/>
    </reaction>
</comment>
<dbReference type="PANTHER" id="PTHR42872:SF6">
    <property type="entry name" value="PROTEIN-GLUTAMATE METHYLESTERASE_PROTEIN-GLUTAMINE GLUTAMINASE"/>
    <property type="match status" value="1"/>
</dbReference>
<keyword evidence="5 7" id="KW-0597">Phosphoprotein</keyword>
<dbReference type="NCBIfam" id="NF001965">
    <property type="entry name" value="PRK00742.1"/>
    <property type="match status" value="1"/>
</dbReference>
<dbReference type="Pfam" id="PF00072">
    <property type="entry name" value="Response_reg"/>
    <property type="match status" value="1"/>
</dbReference>
<feature type="active site" evidence="5 6">
    <location>
        <position position="291"/>
    </location>
</feature>
<evidence type="ECO:0000259" key="9">
    <source>
        <dbReference type="PROSITE" id="PS50122"/>
    </source>
</evidence>
<organism evidence="10 11">
    <name type="scientific">Desulfoprunum benzoelyticum</name>
    <dbReference type="NCBI Taxonomy" id="1506996"/>
    <lineage>
        <taxon>Bacteria</taxon>
        <taxon>Pseudomonadati</taxon>
        <taxon>Thermodesulfobacteriota</taxon>
        <taxon>Desulfobulbia</taxon>
        <taxon>Desulfobulbales</taxon>
        <taxon>Desulfobulbaceae</taxon>
        <taxon>Desulfoprunum</taxon>
    </lineage>
</organism>
<keyword evidence="3 5" id="KW-0378">Hydrolase</keyword>
<proteinExistence type="inferred from homology"/>
<evidence type="ECO:0000256" key="6">
    <source>
        <dbReference type="PROSITE-ProRule" id="PRU00050"/>
    </source>
</evidence>
<dbReference type="GO" id="GO:0000156">
    <property type="term" value="F:phosphorelay response regulator activity"/>
    <property type="evidence" value="ECO:0007669"/>
    <property type="project" value="InterPro"/>
</dbReference>
<feature type="domain" description="CheB-type methylesterase" evidence="9">
    <location>
        <begin position="160"/>
        <end position="349"/>
    </location>
</feature>
<feature type="modified residue" description="4-aspartylphosphate" evidence="5 7">
    <location>
        <position position="54"/>
    </location>
</feature>
<evidence type="ECO:0000256" key="5">
    <source>
        <dbReference type="HAMAP-Rule" id="MF_00099"/>
    </source>
</evidence>
<evidence type="ECO:0000256" key="3">
    <source>
        <dbReference type="ARBA" id="ARBA00022801"/>
    </source>
</evidence>
<dbReference type="InterPro" id="IPR001789">
    <property type="entry name" value="Sig_transdc_resp-reg_receiver"/>
</dbReference>
<dbReference type="PANTHER" id="PTHR42872">
    <property type="entry name" value="PROTEIN-GLUTAMATE METHYLESTERASE/PROTEIN-GLUTAMINE GLUTAMINASE"/>
    <property type="match status" value="1"/>
</dbReference>
<dbReference type="EMBL" id="JACHEO010000007">
    <property type="protein sequence ID" value="MBB5347908.1"/>
    <property type="molecule type" value="Genomic_DNA"/>
</dbReference>